<dbReference type="Pfam" id="PF02515">
    <property type="entry name" value="CoA_transf_3"/>
    <property type="match status" value="1"/>
</dbReference>
<comment type="caution">
    <text evidence="2">The sequence shown here is derived from an EMBL/GenBank/DDBJ whole genome shotgun (WGS) entry which is preliminary data.</text>
</comment>
<reference evidence="2" key="1">
    <citation type="journal article" date="2014" name="Front. Microbiol.">
        <title>High frequency of phylogenetically diverse reductive dehalogenase-homologous genes in deep subseafloor sedimentary metagenomes.</title>
        <authorList>
            <person name="Kawai M."/>
            <person name="Futagami T."/>
            <person name="Toyoda A."/>
            <person name="Takaki Y."/>
            <person name="Nishi S."/>
            <person name="Hori S."/>
            <person name="Arai W."/>
            <person name="Tsubouchi T."/>
            <person name="Morono Y."/>
            <person name="Uchiyama I."/>
            <person name="Ito T."/>
            <person name="Fujiyama A."/>
            <person name="Inagaki F."/>
            <person name="Takami H."/>
        </authorList>
    </citation>
    <scope>NUCLEOTIDE SEQUENCE</scope>
    <source>
        <strain evidence="2">Expedition CK06-06</strain>
    </source>
</reference>
<dbReference type="InterPro" id="IPR023606">
    <property type="entry name" value="CoA-Trfase_III_dom_1_sf"/>
</dbReference>
<dbReference type="GO" id="GO:0008410">
    <property type="term" value="F:CoA-transferase activity"/>
    <property type="evidence" value="ECO:0007669"/>
    <property type="project" value="TreeGrafter"/>
</dbReference>
<evidence type="ECO:0008006" key="3">
    <source>
        <dbReference type="Google" id="ProtNLM"/>
    </source>
</evidence>
<dbReference type="InterPro" id="IPR050483">
    <property type="entry name" value="CoA-transferase_III_domain"/>
</dbReference>
<name>X0TJ61_9ZZZZ</name>
<feature type="non-terminal residue" evidence="2">
    <location>
        <position position="255"/>
    </location>
</feature>
<keyword evidence="1" id="KW-0808">Transferase</keyword>
<evidence type="ECO:0000256" key="1">
    <source>
        <dbReference type="ARBA" id="ARBA00022679"/>
    </source>
</evidence>
<gene>
    <name evidence="2" type="ORF">S01H1_25250</name>
</gene>
<dbReference type="Gene3D" id="3.30.1540.10">
    <property type="entry name" value="formyl-coa transferase, domain 3"/>
    <property type="match status" value="1"/>
</dbReference>
<dbReference type="AlphaFoldDB" id="X0TJ61"/>
<dbReference type="PANTHER" id="PTHR48207">
    <property type="entry name" value="SUCCINATE--HYDROXYMETHYLGLUTARATE COA-TRANSFERASE"/>
    <property type="match status" value="1"/>
</dbReference>
<dbReference type="InterPro" id="IPR003673">
    <property type="entry name" value="CoA-Trfase_fam_III"/>
</dbReference>
<dbReference type="Gene3D" id="3.40.50.10540">
    <property type="entry name" value="Crotonobetainyl-coa:carnitine coa-transferase, domain 1"/>
    <property type="match status" value="1"/>
</dbReference>
<dbReference type="PANTHER" id="PTHR48207:SF3">
    <property type="entry name" value="SUCCINATE--HYDROXYMETHYLGLUTARATE COA-TRANSFERASE"/>
    <property type="match status" value="1"/>
</dbReference>
<protein>
    <recommendedName>
        <fullName evidence="3">CoA transferase</fullName>
    </recommendedName>
</protein>
<sequence>MATKALEGVRVLEYCTTNSGPYCTKLMADLGAEVIHLEPPGTGDDARRSPPFPRDVPHPEKSGLFLFLNSNKLGITLDPQLPQGRKIFEQLVSDVDVLVEDCPPKQMERMGLGYDDLRQLNPGLIMASITPFGRNGPYQDYGAHALNISQVSGQGYLLPLPSPHLERAPTMVAGGCTDYDSGQTAAVAILSALYSRGTTGKGQFIEVSKQETLLSYQKVEAVIFANTGETSSRKGPKTEHLITMLFRCKDGHVIS</sequence>
<evidence type="ECO:0000313" key="2">
    <source>
        <dbReference type="EMBL" id="GAF88197.1"/>
    </source>
</evidence>
<dbReference type="InterPro" id="IPR044855">
    <property type="entry name" value="CoA-Trfase_III_dom3_sf"/>
</dbReference>
<dbReference type="SUPFAM" id="SSF89796">
    <property type="entry name" value="CoA-transferase family III (CaiB/BaiF)"/>
    <property type="match status" value="1"/>
</dbReference>
<accession>X0TJ61</accession>
<proteinExistence type="predicted"/>
<organism evidence="2">
    <name type="scientific">marine sediment metagenome</name>
    <dbReference type="NCBI Taxonomy" id="412755"/>
    <lineage>
        <taxon>unclassified sequences</taxon>
        <taxon>metagenomes</taxon>
        <taxon>ecological metagenomes</taxon>
    </lineage>
</organism>
<dbReference type="EMBL" id="BARS01015227">
    <property type="protein sequence ID" value="GAF88197.1"/>
    <property type="molecule type" value="Genomic_DNA"/>
</dbReference>